<gene>
    <name evidence="2" type="primary">Cre-eri-3</name>
    <name evidence="2" type="ORF">CRE_17960</name>
</gene>
<dbReference type="Proteomes" id="UP000008281">
    <property type="component" value="Unassembled WGS sequence"/>
</dbReference>
<keyword evidence="3" id="KW-1185">Reference proteome</keyword>
<dbReference type="FunCoup" id="E3MDS1">
    <property type="interactions" value="582"/>
</dbReference>
<dbReference type="HOGENOM" id="CLU_472695_0_0_1"/>
<dbReference type="STRING" id="31234.E3MDS1"/>
<protein>
    <submittedName>
        <fullName evidence="2">CRE-ERI-3 protein</fullName>
    </submittedName>
</protein>
<organism evidence="3">
    <name type="scientific">Caenorhabditis remanei</name>
    <name type="common">Caenorhabditis vulgaris</name>
    <dbReference type="NCBI Taxonomy" id="31234"/>
    <lineage>
        <taxon>Eukaryota</taxon>
        <taxon>Metazoa</taxon>
        <taxon>Ecdysozoa</taxon>
        <taxon>Nematoda</taxon>
        <taxon>Chromadorea</taxon>
        <taxon>Rhabditida</taxon>
        <taxon>Rhabditina</taxon>
        <taxon>Rhabditomorpha</taxon>
        <taxon>Rhabditoidea</taxon>
        <taxon>Rhabditidae</taxon>
        <taxon>Peloderinae</taxon>
        <taxon>Caenorhabditis</taxon>
    </lineage>
</organism>
<dbReference type="EMBL" id="DS268437">
    <property type="protein sequence ID" value="EFO99124.1"/>
    <property type="molecule type" value="Genomic_DNA"/>
</dbReference>
<dbReference type="InParanoid" id="E3MDS1"/>
<dbReference type="AlphaFoldDB" id="E3MDS1"/>
<accession>E3MDS1</accession>
<evidence type="ECO:0000256" key="1">
    <source>
        <dbReference type="SAM" id="MobiDB-lite"/>
    </source>
</evidence>
<sequence>MNPPEPAIINGQPLRIITRGSSSKNELEIKEEAFDAACYSSSSGIVISYKDGSGEVLTPESFDDPGLHFIFSRSTVFQYPSVYDKIGIGSVVQVFWTRSFERVIRGSHIVVQVEKMEVYKCATMKRERVFVTFNSQMTPGVATGITENYTTVAFHPNCSSKMAFEALKAHGEGRTEFVMKQTHRENTHRMLDVYLACVPFRVEISGNFDKIPYIVIRKKGPARGKEGVAVITTILKNHFMEAYFLQSSDRVYFDRKACHSNILEKVSIGSLIHIQATPAFPSSFYKWYGYDVTLCHNYLADIHTQRSFQMDTANKILNDTKDDEEENDQPMKSAKIAFQTKPVVVVRQQDEVKQKIGQNRSEPSKTFRDDVYHALGCHDDLKWVLMATFIEPTAENSARKEGLLGGKDARSIPLPYGSESITSPYTHLIYLIPILRKPLNLHKFNSKHAQYKMRHLLLDQCYSTLIPREAKIILDAYLVDQYPEYDDSGSENQYVMTTRLESDDMNTTRPVYSESVEDDVYHALTPFGLNRKPRRFRATPPPKKSKKGNELPPKLSPEEVRQRFDCLMDSDGYALNQKVKDAFVMPDTKWKPTERRWIGVTMI</sequence>
<name>E3MDS1_CAERE</name>
<feature type="region of interest" description="Disordered" evidence="1">
    <location>
        <begin position="531"/>
        <end position="557"/>
    </location>
</feature>
<proteinExistence type="predicted"/>
<reference evidence="2" key="1">
    <citation type="submission" date="2007-07" db="EMBL/GenBank/DDBJ databases">
        <title>PCAP assembly of the Caenorhabditis remanei genome.</title>
        <authorList>
            <consortium name="The Caenorhabditis remanei Sequencing Consortium"/>
            <person name="Wilson R.K."/>
        </authorList>
    </citation>
    <scope>NUCLEOTIDE SEQUENCE [LARGE SCALE GENOMIC DNA]</scope>
    <source>
        <strain evidence="2">PB4641</strain>
    </source>
</reference>
<evidence type="ECO:0000313" key="3">
    <source>
        <dbReference type="Proteomes" id="UP000008281"/>
    </source>
</evidence>
<dbReference type="eggNOG" id="KOG2549">
    <property type="taxonomic scope" value="Eukaryota"/>
</dbReference>
<dbReference type="OrthoDB" id="5797722at2759"/>
<dbReference type="OMA" id="KNHFMEA"/>
<evidence type="ECO:0000313" key="2">
    <source>
        <dbReference type="EMBL" id="EFO99124.1"/>
    </source>
</evidence>